<proteinExistence type="inferred from homology"/>
<sequence length="205" mass="22555">MYGKHTEKLENSLFQLKFSAKQVTRLATKAEKESDVQKAKVKKALVDGNTDIAKVYAENAIRKHNESLNYLRMSSRFDAIANRIQTALQMNEAVRNIGGLSKELDKAMKSMDLEKMEKIMSKFESQFEDLDVRSMTMENAMGNATTLSAPESEVNGLIKKVAAEHGLEVNEAILNAPSAGTSIGADASRSAADDALSRRLAALRE</sequence>
<evidence type="ECO:0000313" key="2">
    <source>
        <dbReference type="EMBL" id="CAL5139862.1"/>
    </source>
</evidence>
<name>A0AAV2TTU5_CALDB</name>
<evidence type="ECO:0000313" key="3">
    <source>
        <dbReference type="Proteomes" id="UP001497525"/>
    </source>
</evidence>
<dbReference type="GO" id="GO:0007034">
    <property type="term" value="P:vacuolar transport"/>
    <property type="evidence" value="ECO:0007669"/>
    <property type="project" value="InterPro"/>
</dbReference>
<dbReference type="InterPro" id="IPR005024">
    <property type="entry name" value="Snf7_fam"/>
</dbReference>
<reference evidence="2" key="1">
    <citation type="submission" date="2024-06" db="EMBL/GenBank/DDBJ databases">
        <authorList>
            <person name="Liu X."/>
            <person name="Lenzi L."/>
            <person name="Haldenby T S."/>
            <person name="Uol C."/>
        </authorList>
    </citation>
    <scope>NUCLEOTIDE SEQUENCE</scope>
</reference>
<protein>
    <recommendedName>
        <fullName evidence="4">Charged multivesicular body protein 1a</fullName>
    </recommendedName>
</protein>
<dbReference type="Gene3D" id="6.10.140.1230">
    <property type="match status" value="1"/>
</dbReference>
<dbReference type="EMBL" id="CAXLJL010000667">
    <property type="protein sequence ID" value="CAL5139862.1"/>
    <property type="molecule type" value="Genomic_DNA"/>
</dbReference>
<comment type="caution">
    <text evidence="2">The sequence shown here is derived from an EMBL/GenBank/DDBJ whole genome shotgun (WGS) entry which is preliminary data.</text>
</comment>
<evidence type="ECO:0008006" key="4">
    <source>
        <dbReference type="Google" id="ProtNLM"/>
    </source>
</evidence>
<gene>
    <name evidence="2" type="ORF">CDAUBV1_LOCUS15058</name>
</gene>
<accession>A0AAV2TTU5</accession>
<comment type="similarity">
    <text evidence="1">Belongs to the SNF7 family.</text>
</comment>
<evidence type="ECO:0000256" key="1">
    <source>
        <dbReference type="ARBA" id="ARBA00006190"/>
    </source>
</evidence>
<dbReference type="Proteomes" id="UP001497525">
    <property type="component" value="Unassembled WGS sequence"/>
</dbReference>
<dbReference type="PANTHER" id="PTHR10476">
    <property type="entry name" value="CHARGED MULTIVESICULAR BODY PROTEIN"/>
    <property type="match status" value="1"/>
</dbReference>
<dbReference type="AlphaFoldDB" id="A0AAV2TTU5"/>
<dbReference type="Pfam" id="PF03357">
    <property type="entry name" value="Snf7"/>
    <property type="match status" value="1"/>
</dbReference>
<organism evidence="2 3">
    <name type="scientific">Calicophoron daubneyi</name>
    <name type="common">Rumen fluke</name>
    <name type="synonym">Paramphistomum daubneyi</name>
    <dbReference type="NCBI Taxonomy" id="300641"/>
    <lineage>
        <taxon>Eukaryota</taxon>
        <taxon>Metazoa</taxon>
        <taxon>Spiralia</taxon>
        <taxon>Lophotrochozoa</taxon>
        <taxon>Platyhelminthes</taxon>
        <taxon>Trematoda</taxon>
        <taxon>Digenea</taxon>
        <taxon>Plagiorchiida</taxon>
        <taxon>Pronocephalata</taxon>
        <taxon>Paramphistomoidea</taxon>
        <taxon>Paramphistomidae</taxon>
        <taxon>Calicophoron</taxon>
    </lineage>
</organism>